<evidence type="ECO:0000313" key="2">
    <source>
        <dbReference type="EMBL" id="GAA0154316.1"/>
    </source>
</evidence>
<feature type="region of interest" description="Disordered" evidence="1">
    <location>
        <begin position="67"/>
        <end position="87"/>
    </location>
</feature>
<feature type="region of interest" description="Disordered" evidence="1">
    <location>
        <begin position="1"/>
        <end position="46"/>
    </location>
</feature>
<organism evidence="2 3">
    <name type="scientific">Lithospermum erythrorhizon</name>
    <name type="common">Purple gromwell</name>
    <name type="synonym">Lithospermum officinale var. erythrorhizon</name>
    <dbReference type="NCBI Taxonomy" id="34254"/>
    <lineage>
        <taxon>Eukaryota</taxon>
        <taxon>Viridiplantae</taxon>
        <taxon>Streptophyta</taxon>
        <taxon>Embryophyta</taxon>
        <taxon>Tracheophyta</taxon>
        <taxon>Spermatophyta</taxon>
        <taxon>Magnoliopsida</taxon>
        <taxon>eudicotyledons</taxon>
        <taxon>Gunneridae</taxon>
        <taxon>Pentapetalae</taxon>
        <taxon>asterids</taxon>
        <taxon>lamiids</taxon>
        <taxon>Boraginales</taxon>
        <taxon>Boraginaceae</taxon>
        <taxon>Boraginoideae</taxon>
        <taxon>Lithospermeae</taxon>
        <taxon>Lithospermum</taxon>
    </lineage>
</organism>
<comment type="caution">
    <text evidence="2">The sequence shown here is derived from an EMBL/GenBank/DDBJ whole genome shotgun (WGS) entry which is preliminary data.</text>
</comment>
<accession>A0AAV3PT72</accession>
<protein>
    <submittedName>
        <fullName evidence="2">Uncharacterized protein</fullName>
    </submittedName>
</protein>
<feature type="region of interest" description="Disordered" evidence="1">
    <location>
        <begin position="223"/>
        <end position="243"/>
    </location>
</feature>
<feature type="compositionally biased region" description="Low complexity" evidence="1">
    <location>
        <begin position="15"/>
        <end position="36"/>
    </location>
</feature>
<keyword evidence="3" id="KW-1185">Reference proteome</keyword>
<gene>
    <name evidence="2" type="ORF">LIER_12333</name>
</gene>
<sequence>MPLFEIPSLEPPSESPATSSSSSTSSSTDTSSASSPYPHSPVLDKGVSKTTTITHVNVTMFHTSIKVRPHVGANQEEASPSRGMPILHETGPVDPRSDADGAGVANPMPTNADLTEAERAEAAYQEPTVSLFSTLFTASHTSFQTTFTTRRKRNILAGPRPNKVPKGRHHKKWFFAREGMAFGVPYIWTLQGEAKSLPTYTTADLKAVAKTMAPKKKITEVLARDSGKGASQSLGGESEVGPV</sequence>
<evidence type="ECO:0000256" key="1">
    <source>
        <dbReference type="SAM" id="MobiDB-lite"/>
    </source>
</evidence>
<dbReference type="EMBL" id="BAABME010002368">
    <property type="protein sequence ID" value="GAA0154316.1"/>
    <property type="molecule type" value="Genomic_DNA"/>
</dbReference>
<dbReference type="AlphaFoldDB" id="A0AAV3PT72"/>
<dbReference type="Proteomes" id="UP001454036">
    <property type="component" value="Unassembled WGS sequence"/>
</dbReference>
<evidence type="ECO:0000313" key="3">
    <source>
        <dbReference type="Proteomes" id="UP001454036"/>
    </source>
</evidence>
<name>A0AAV3PT72_LITER</name>
<proteinExistence type="predicted"/>
<reference evidence="2 3" key="1">
    <citation type="submission" date="2024-01" db="EMBL/GenBank/DDBJ databases">
        <title>The complete chloroplast genome sequence of Lithospermum erythrorhizon: insights into the phylogenetic relationship among Boraginaceae species and the maternal lineages of purple gromwells.</title>
        <authorList>
            <person name="Okada T."/>
            <person name="Watanabe K."/>
        </authorList>
    </citation>
    <scope>NUCLEOTIDE SEQUENCE [LARGE SCALE GENOMIC DNA]</scope>
</reference>